<feature type="compositionally biased region" description="Basic and acidic residues" evidence="5">
    <location>
        <begin position="102"/>
        <end position="113"/>
    </location>
</feature>
<dbReference type="PROSITE" id="PS50088">
    <property type="entry name" value="ANK_REPEAT"/>
    <property type="match status" value="2"/>
</dbReference>
<dbReference type="GeneTree" id="ENSGT00950000183003"/>
<feature type="domain" description="SOWAHA-C winged helix-turn-helix" evidence="6">
    <location>
        <begin position="10"/>
        <end position="89"/>
    </location>
</feature>
<dbReference type="PANTHER" id="PTHR14491:SF2">
    <property type="entry name" value="ANKYRIN REPEAT DOMAIN-CONTAINING PROTEIN SOWAHA"/>
    <property type="match status" value="1"/>
</dbReference>
<accession>A0A4W4H6E1</accession>
<evidence type="ECO:0000256" key="4">
    <source>
        <dbReference type="PROSITE-ProRule" id="PRU00023"/>
    </source>
</evidence>
<reference evidence="8" key="1">
    <citation type="journal article" date="2014" name="Science">
        <title>Nonhuman genetics. Genomic basis for the convergent evolution of electric organs.</title>
        <authorList>
            <person name="Gallant J.R."/>
            <person name="Traeger L.L."/>
            <person name="Volkening J.D."/>
            <person name="Moffett H."/>
            <person name="Chen P.H."/>
            <person name="Novina C.D."/>
            <person name="Phillips G.N.Jr."/>
            <person name="Anand R."/>
            <person name="Wells G.B."/>
            <person name="Pinch M."/>
            <person name="Guth R."/>
            <person name="Unguez G.A."/>
            <person name="Albert J.S."/>
            <person name="Zakon H.H."/>
            <person name="Samanta M.P."/>
            <person name="Sussman M.R."/>
        </authorList>
    </citation>
    <scope>NUCLEOTIDE SEQUENCE [LARGE SCALE GENOMIC DNA]</scope>
</reference>
<dbReference type="SUPFAM" id="SSF48403">
    <property type="entry name" value="Ankyrin repeat"/>
    <property type="match status" value="1"/>
</dbReference>
<dbReference type="STRING" id="8005.ENSEEEP00000044183"/>
<dbReference type="SMART" id="SM00248">
    <property type="entry name" value="ANK"/>
    <property type="match status" value="2"/>
</dbReference>
<evidence type="ECO:0000313" key="7">
    <source>
        <dbReference type="Ensembl" id="ENSEEEP00000044183.2"/>
    </source>
</evidence>
<dbReference type="InterPro" id="IPR058889">
    <property type="entry name" value="WHD_SOWAHA-C"/>
</dbReference>
<dbReference type="InterPro" id="IPR036770">
    <property type="entry name" value="Ankyrin_rpt-contain_sf"/>
</dbReference>
<gene>
    <name evidence="7" type="primary">LOC113582337</name>
</gene>
<evidence type="ECO:0000256" key="1">
    <source>
        <dbReference type="ARBA" id="ARBA00022737"/>
    </source>
</evidence>
<dbReference type="Pfam" id="PF12796">
    <property type="entry name" value="Ank_2"/>
    <property type="match status" value="1"/>
</dbReference>
<name>A0A4W4H6E1_ELEEL</name>
<feature type="compositionally biased region" description="Basic and acidic residues" evidence="5">
    <location>
        <begin position="136"/>
        <end position="146"/>
    </location>
</feature>
<dbReference type="AlphaFoldDB" id="A0A4W4H6E1"/>
<dbReference type="Pfam" id="PF25877">
    <property type="entry name" value="WHD_SOWAH"/>
    <property type="match status" value="1"/>
</dbReference>
<feature type="repeat" description="ANK" evidence="4">
    <location>
        <begin position="244"/>
        <end position="277"/>
    </location>
</feature>
<evidence type="ECO:0000256" key="3">
    <source>
        <dbReference type="ARBA" id="ARBA00038122"/>
    </source>
</evidence>
<reference evidence="8" key="2">
    <citation type="journal article" date="2017" name="Sci. Adv.">
        <title>A tail of two voltages: Proteomic comparison of the three electric organs of the electric eel.</title>
        <authorList>
            <person name="Traeger L.L."/>
            <person name="Sabat G."/>
            <person name="Barrett-Wilt G.A."/>
            <person name="Wells G.B."/>
            <person name="Sussman M.R."/>
        </authorList>
    </citation>
    <scope>NUCLEOTIDE SEQUENCE [LARGE SCALE GENOMIC DNA]</scope>
</reference>
<dbReference type="InterPro" id="IPR002110">
    <property type="entry name" value="Ankyrin_rpt"/>
</dbReference>
<comment type="similarity">
    <text evidence="3">Belongs to the SOWAH family.</text>
</comment>
<reference evidence="7" key="3">
    <citation type="submission" date="2020-05" db="EMBL/GenBank/DDBJ databases">
        <title>Electrophorus electricus (electric eel) genome, fEleEle1, primary haplotype.</title>
        <authorList>
            <person name="Myers G."/>
            <person name="Meyer A."/>
            <person name="Fedrigo O."/>
            <person name="Formenti G."/>
            <person name="Rhie A."/>
            <person name="Tracey A."/>
            <person name="Sims Y."/>
            <person name="Jarvis E.D."/>
        </authorList>
    </citation>
    <scope>NUCLEOTIDE SEQUENCE [LARGE SCALE GENOMIC DNA]</scope>
</reference>
<organism evidence="7 8">
    <name type="scientific">Electrophorus electricus</name>
    <name type="common">Electric eel</name>
    <name type="synonym">Gymnotus electricus</name>
    <dbReference type="NCBI Taxonomy" id="8005"/>
    <lineage>
        <taxon>Eukaryota</taxon>
        <taxon>Metazoa</taxon>
        <taxon>Chordata</taxon>
        <taxon>Craniata</taxon>
        <taxon>Vertebrata</taxon>
        <taxon>Euteleostomi</taxon>
        <taxon>Actinopterygii</taxon>
        <taxon>Neopterygii</taxon>
        <taxon>Teleostei</taxon>
        <taxon>Ostariophysi</taxon>
        <taxon>Gymnotiformes</taxon>
        <taxon>Gymnotoidei</taxon>
        <taxon>Gymnotidae</taxon>
        <taxon>Electrophorus</taxon>
    </lineage>
</organism>
<keyword evidence="2 4" id="KW-0040">ANK repeat</keyword>
<dbReference type="Gene3D" id="1.25.40.20">
    <property type="entry name" value="Ankyrin repeat-containing domain"/>
    <property type="match status" value="1"/>
</dbReference>
<dbReference type="Ensembl" id="ENSEEET00000044685.2">
    <property type="protein sequence ID" value="ENSEEEP00000044183.2"/>
    <property type="gene ID" value="ENSEEEG00000020878.2"/>
</dbReference>
<reference evidence="7" key="5">
    <citation type="submission" date="2025-09" db="UniProtKB">
        <authorList>
            <consortium name="Ensembl"/>
        </authorList>
    </citation>
    <scope>IDENTIFICATION</scope>
</reference>
<protein>
    <recommendedName>
        <fullName evidence="6">SOWAHA-C winged helix-turn-helix domain-containing protein</fullName>
    </recommendedName>
</protein>
<reference evidence="7" key="4">
    <citation type="submission" date="2025-08" db="UniProtKB">
        <authorList>
            <consortium name="Ensembl"/>
        </authorList>
    </citation>
    <scope>IDENTIFICATION</scope>
</reference>
<dbReference type="Proteomes" id="UP000314983">
    <property type="component" value="Chromosome 6"/>
</dbReference>
<dbReference type="OMA" id="PPKPCML"/>
<dbReference type="PROSITE" id="PS50297">
    <property type="entry name" value="ANK_REP_REGION"/>
    <property type="match status" value="1"/>
</dbReference>
<sequence>MATSWKLPLAILTMLIEEGGKIKNSELLCKFKDQLNCSDPGEKKRNRDLFKTFINNIAVVKEDEDTKYIVLKKYYHHLLKEKFDGNAPKDESEKVRLENVELHPASEENEHSTQFKGGKQKAPESEDPPHQNINKKSLDNVDDTQKHGPLYSAKTETNEPRYSDVFPLEAAEHQWLVTSAAGHWSLVYGLLLSDINIAEKRDFISGFTALHWAAKSGNRDMLCKIIDLSRQNGKGVDINAKSYAGYTPLHIAAIHDREDVIELLVSRYGADRNIRDNGGKKAHHYLHKSASAQLQELLGLCRVEIPEPQKSTEDYDAHKHVHTISRLFQPVPGVSKKKAKLRGSFLSLAEEPRVVHTLPTHRVRSDVFS</sequence>
<evidence type="ECO:0000256" key="5">
    <source>
        <dbReference type="SAM" id="MobiDB-lite"/>
    </source>
</evidence>
<dbReference type="PANTHER" id="PTHR14491">
    <property type="entry name" value="SOSONDOWAH, ISOFORM G"/>
    <property type="match status" value="1"/>
</dbReference>
<evidence type="ECO:0000313" key="8">
    <source>
        <dbReference type="Proteomes" id="UP000314983"/>
    </source>
</evidence>
<keyword evidence="8" id="KW-1185">Reference proteome</keyword>
<keyword evidence="1" id="KW-0677">Repeat</keyword>
<feature type="region of interest" description="Disordered" evidence="5">
    <location>
        <begin position="102"/>
        <end position="156"/>
    </location>
</feature>
<feature type="repeat" description="ANK" evidence="4">
    <location>
        <begin position="205"/>
        <end position="241"/>
    </location>
</feature>
<proteinExistence type="inferred from homology"/>
<evidence type="ECO:0000259" key="6">
    <source>
        <dbReference type="Pfam" id="PF25877"/>
    </source>
</evidence>
<evidence type="ECO:0000256" key="2">
    <source>
        <dbReference type="ARBA" id="ARBA00023043"/>
    </source>
</evidence>